<protein>
    <submittedName>
        <fullName evidence="3">Uncharacterized protein</fullName>
    </submittedName>
</protein>
<feature type="transmembrane region" description="Helical" evidence="2">
    <location>
        <begin position="242"/>
        <end position="260"/>
    </location>
</feature>
<reference evidence="4" key="2">
    <citation type="submission" date="2015-05" db="EMBL/GenBank/DDBJ databases">
        <title>Complete genome sequence of Corynebacterium testudinoris DSM 44614, recovered from necrotic lesions in the mouth of a tortoise.</title>
        <authorList>
            <person name="Ruckert C."/>
            <person name="Albersmeier A."/>
            <person name="Winkler A."/>
            <person name="Tauch A."/>
        </authorList>
    </citation>
    <scope>NUCLEOTIDE SEQUENCE [LARGE SCALE GENOMIC DNA]</scope>
    <source>
        <strain evidence="4">DSM 44614</strain>
    </source>
</reference>
<feature type="transmembrane region" description="Helical" evidence="2">
    <location>
        <begin position="31"/>
        <end position="51"/>
    </location>
</feature>
<feature type="transmembrane region" description="Helical" evidence="2">
    <location>
        <begin position="306"/>
        <end position="328"/>
    </location>
</feature>
<dbReference type="Proteomes" id="UP000035540">
    <property type="component" value="Chromosome"/>
</dbReference>
<dbReference type="STRING" id="136857.CTEST_02310"/>
<feature type="transmembrane region" description="Helical" evidence="2">
    <location>
        <begin position="267"/>
        <end position="286"/>
    </location>
</feature>
<name>A0A0G3H9U2_9CORY</name>
<feature type="transmembrane region" description="Helical" evidence="2">
    <location>
        <begin position="206"/>
        <end position="230"/>
    </location>
</feature>
<keyword evidence="2" id="KW-0812">Transmembrane</keyword>
<dbReference type="AlphaFoldDB" id="A0A0G3H9U2"/>
<proteinExistence type="predicted"/>
<keyword evidence="2" id="KW-1133">Transmembrane helix</keyword>
<evidence type="ECO:0000313" key="4">
    <source>
        <dbReference type="Proteomes" id="UP000035540"/>
    </source>
</evidence>
<feature type="transmembrane region" description="Helical" evidence="2">
    <location>
        <begin position="6"/>
        <end position="24"/>
    </location>
</feature>
<reference evidence="3 4" key="1">
    <citation type="journal article" date="2015" name="Genome Announc.">
        <title>Complete Genome Sequence of the Type Strain Corynebacterium testudinoris DSM 44614, Recovered from Necrotic Lesions in the Mouth of a Tortoise.</title>
        <authorList>
            <person name="Ruckert C."/>
            <person name="Kriete M."/>
            <person name="Jaenicke S."/>
            <person name="Winkler A."/>
            <person name="Tauch A."/>
        </authorList>
    </citation>
    <scope>NUCLEOTIDE SEQUENCE [LARGE SCALE GENOMIC DNA]</scope>
    <source>
        <strain evidence="3 4">DSM 44614</strain>
    </source>
</reference>
<feature type="transmembrane region" description="Helical" evidence="2">
    <location>
        <begin position="63"/>
        <end position="84"/>
    </location>
</feature>
<dbReference type="RefSeq" id="WP_052844275.1">
    <property type="nucleotide sequence ID" value="NZ_CP011545.1"/>
</dbReference>
<keyword evidence="2" id="KW-0472">Membrane</keyword>
<accession>A0A0G3H9U2</accession>
<feature type="transmembrane region" description="Helical" evidence="2">
    <location>
        <begin position="504"/>
        <end position="527"/>
    </location>
</feature>
<dbReference type="KEGG" id="cted:CTEST_02310"/>
<feature type="transmembrane region" description="Helical" evidence="2">
    <location>
        <begin position="410"/>
        <end position="427"/>
    </location>
</feature>
<sequence>MELYQVVLIAFVFYTAPGALLGWVSGLKLPWALASSVPVTFGTVGLAAWLLGQWDQRFEVGSYLLIFFGFLALAAVWRVGFLLVQRRSREPDESMKDRLLASSRQGGILDPRWILPATGSLTAMYLFFRRGFDFFDDVPHQLENIPQGWDVHWHGAMIRWIMNDGIADPTRMGELRNLETGADLYYPSGWHAGAALAGELAHLTPIAALNVANVIIPGILLPLSVAMIAWKMVGNRGLTAQLGAGIAAVGVFASPVLYWIGTYVGAWPYLAAVVASGIVLALFMHVPYRPQAAFAAALALGGMVQMHPAAVTIVILALVLWWLLYLVWVPSHRRDTLRGRILIRLRDIGWLALAGGVGSAVLLPQLLSGSDSTEEVAAFSATEDVTRGESWTRSFLMQTRHTDMFPDFDVRTLLIAAAIGAVVLLVWRRNFWAPAFYLISVWMTANALMPFDEPWGDLLGSIGNLHYATPHRLVMPVAMFTFAAAGIGIAAVIRLITLGPIRKFALGSTIASIVLGIGAGAGTVAWATTDRVMDGAAWAVQAPRTDQRMVSDVDLRAFDWLAQQPHAYDGLIMGEPADGHGWMYAYNSLPSLNRHYQWPDAAPDSDTSMAFWHGNLLGVGNHDDPDQTNDVDTAAKNLKLTYYFISPGSFWGFQVPNIDLIEGLWHAPGVTPVYHDENVFIFAVNQEFTDEQLTQMRQPGNSPWQLPPLKTDELGNPIFHRPTKPDLGGDNPLEVPDGAAPVEIPATRP</sequence>
<dbReference type="PATRIC" id="fig|136857.5.peg.452"/>
<evidence type="ECO:0000256" key="1">
    <source>
        <dbReference type="SAM" id="MobiDB-lite"/>
    </source>
</evidence>
<gene>
    <name evidence="3" type="ORF">CTEST_02310</name>
</gene>
<organism evidence="3 4">
    <name type="scientific">Corynebacterium testudinoris</name>
    <dbReference type="NCBI Taxonomy" id="136857"/>
    <lineage>
        <taxon>Bacteria</taxon>
        <taxon>Bacillati</taxon>
        <taxon>Actinomycetota</taxon>
        <taxon>Actinomycetes</taxon>
        <taxon>Mycobacteriales</taxon>
        <taxon>Corynebacteriaceae</taxon>
        <taxon>Corynebacterium</taxon>
    </lineage>
</organism>
<keyword evidence="4" id="KW-1185">Reference proteome</keyword>
<feature type="transmembrane region" description="Helical" evidence="2">
    <location>
        <begin position="473"/>
        <end position="497"/>
    </location>
</feature>
<feature type="transmembrane region" description="Helical" evidence="2">
    <location>
        <begin position="348"/>
        <end position="367"/>
    </location>
</feature>
<feature type="region of interest" description="Disordered" evidence="1">
    <location>
        <begin position="697"/>
        <end position="749"/>
    </location>
</feature>
<dbReference type="EMBL" id="CP011545">
    <property type="protein sequence ID" value="AKK07917.1"/>
    <property type="molecule type" value="Genomic_DNA"/>
</dbReference>
<dbReference type="OrthoDB" id="3251757at2"/>
<dbReference type="Pfam" id="PF20176">
    <property type="entry name" value="DUF6541"/>
    <property type="match status" value="1"/>
</dbReference>
<evidence type="ECO:0000256" key="2">
    <source>
        <dbReference type="SAM" id="Phobius"/>
    </source>
</evidence>
<feature type="transmembrane region" description="Helical" evidence="2">
    <location>
        <begin position="434"/>
        <end position="451"/>
    </location>
</feature>
<dbReference type="InterPro" id="IPR046671">
    <property type="entry name" value="DUF6541"/>
</dbReference>
<evidence type="ECO:0000313" key="3">
    <source>
        <dbReference type="EMBL" id="AKK07917.1"/>
    </source>
</evidence>